<evidence type="ECO:0000313" key="11">
    <source>
        <dbReference type="EMBL" id="CAJ0566612.1"/>
    </source>
</evidence>
<dbReference type="SUPFAM" id="SSF52313">
    <property type="entry name" value="Ribosomal protein S2"/>
    <property type="match status" value="1"/>
</dbReference>
<dbReference type="AlphaFoldDB" id="A0AA36CDT9"/>
<organism evidence="11 12">
    <name type="scientific">Mesorhabditis spiculigera</name>
    <dbReference type="NCBI Taxonomy" id="96644"/>
    <lineage>
        <taxon>Eukaryota</taxon>
        <taxon>Metazoa</taxon>
        <taxon>Ecdysozoa</taxon>
        <taxon>Nematoda</taxon>
        <taxon>Chromadorea</taxon>
        <taxon>Rhabditida</taxon>
        <taxon>Rhabditina</taxon>
        <taxon>Rhabditomorpha</taxon>
        <taxon>Rhabditoidea</taxon>
        <taxon>Rhabditidae</taxon>
        <taxon>Mesorhabditinae</taxon>
        <taxon>Mesorhabditis</taxon>
    </lineage>
</organism>
<dbReference type="SUPFAM" id="SSF53137">
    <property type="entry name" value="Translational machinery components"/>
    <property type="match status" value="1"/>
</dbReference>
<evidence type="ECO:0000256" key="7">
    <source>
        <dbReference type="ARBA" id="ARBA00035401"/>
    </source>
</evidence>
<dbReference type="Proteomes" id="UP001177023">
    <property type="component" value="Unassembled WGS sequence"/>
</dbReference>
<dbReference type="GO" id="GO:0003735">
    <property type="term" value="F:structural constituent of ribosome"/>
    <property type="evidence" value="ECO:0007669"/>
    <property type="project" value="InterPro"/>
</dbReference>
<dbReference type="InterPro" id="IPR018102">
    <property type="entry name" value="Ribosomal_uS11_CS"/>
</dbReference>
<dbReference type="InterPro" id="IPR018130">
    <property type="entry name" value="Ribosomal_uS2_CS"/>
</dbReference>
<dbReference type="GO" id="GO:0015935">
    <property type="term" value="C:small ribosomal subunit"/>
    <property type="evidence" value="ECO:0007669"/>
    <property type="project" value="InterPro"/>
</dbReference>
<keyword evidence="12" id="KW-1185">Reference proteome</keyword>
<evidence type="ECO:0000313" key="12">
    <source>
        <dbReference type="Proteomes" id="UP001177023"/>
    </source>
</evidence>
<gene>
    <name evidence="11" type="ORF">MSPICULIGERA_LOCUS5204</name>
</gene>
<dbReference type="Pfam" id="PF00411">
    <property type="entry name" value="Ribosomal_S11"/>
    <property type="match status" value="1"/>
</dbReference>
<evidence type="ECO:0000256" key="4">
    <source>
        <dbReference type="ARBA" id="ARBA00022490"/>
    </source>
</evidence>
<evidence type="ECO:0000256" key="9">
    <source>
        <dbReference type="RuleBase" id="RU003631"/>
    </source>
</evidence>
<dbReference type="InterPro" id="IPR036967">
    <property type="entry name" value="Ribosomal_uS11_sf"/>
</dbReference>
<dbReference type="HAMAP" id="MF_01310">
    <property type="entry name" value="Ribosomal_uS11"/>
    <property type="match status" value="1"/>
</dbReference>
<protein>
    <recommendedName>
        <fullName evidence="7">40S ribosomal protein SA</fullName>
    </recommendedName>
</protein>
<dbReference type="PRINTS" id="PR00395">
    <property type="entry name" value="RIBOSOMALS2"/>
</dbReference>
<sequence>MSGGHESSSLVQDDVVRLLATYTHIGTTNVDHQMEQYIYARRADGTHIINLKQTWEKLLLAARAIAAVENPADVIVVSARQFAHRALMKYAAHTGATPVFGRFAPGALTNQIQKNFKEPRIIIISDPRIDHQVVTEASYANVPIIAFTNSDSPLKLIDIAIPCNNKAAQAVGLMWWLLAREVLILRGKVSRDGPFLIENTEIMPDLYFFRDPAEIEKEQAAEEFEAVQQEAITTEVPLDFTAAPDIKDWAAEANADNWNGQPAGRETIVRVTGGMKVKADRDESSPYAAMLAAQDVSERCKQLGINALHIKIRATGGTRTKSPGPGAQSALRALARSGIKIGRIEDVTPIPSDSTRRKGGHRGRRL</sequence>
<dbReference type="GO" id="GO:0006412">
    <property type="term" value="P:translation"/>
    <property type="evidence" value="ECO:0007669"/>
    <property type="project" value="InterPro"/>
</dbReference>
<keyword evidence="4" id="KW-0963">Cytoplasm</keyword>
<dbReference type="FunFam" id="3.40.50.10490:FF:000012">
    <property type="entry name" value="40S ribosomal protein SA"/>
    <property type="match status" value="1"/>
</dbReference>
<dbReference type="EMBL" id="CATQJA010001278">
    <property type="protein sequence ID" value="CAJ0566612.1"/>
    <property type="molecule type" value="Genomic_DNA"/>
</dbReference>
<reference evidence="11" key="1">
    <citation type="submission" date="2023-06" db="EMBL/GenBank/DDBJ databases">
        <authorList>
            <person name="Delattre M."/>
        </authorList>
    </citation>
    <scope>NUCLEOTIDE SEQUENCE</scope>
    <source>
        <strain evidence="11">AF72</strain>
    </source>
</reference>
<dbReference type="InterPro" id="IPR001971">
    <property type="entry name" value="Ribosomal_uS11"/>
</dbReference>
<feature type="non-terminal residue" evidence="11">
    <location>
        <position position="366"/>
    </location>
</feature>
<evidence type="ECO:0000256" key="2">
    <source>
        <dbReference type="ARBA" id="ARBA00006194"/>
    </source>
</evidence>
<dbReference type="InterPro" id="IPR005707">
    <property type="entry name" value="Ribosomal_uS2_euk/arc"/>
</dbReference>
<dbReference type="FunFam" id="3.30.420.80:FF:000002">
    <property type="entry name" value="40S ribosomal protein S14"/>
    <property type="match status" value="1"/>
</dbReference>
<accession>A0AA36CDT9</accession>
<dbReference type="InterPro" id="IPR027498">
    <property type="entry name" value="Ribosomal_uS2_euk"/>
</dbReference>
<dbReference type="CDD" id="cd01425">
    <property type="entry name" value="RPS2"/>
    <property type="match status" value="1"/>
</dbReference>
<evidence type="ECO:0000256" key="6">
    <source>
        <dbReference type="ARBA" id="ARBA00023274"/>
    </source>
</evidence>
<comment type="similarity">
    <text evidence="3 9">Belongs to the universal ribosomal protein uS2 family.</text>
</comment>
<dbReference type="InterPro" id="IPR001865">
    <property type="entry name" value="Ribosomal_uS2"/>
</dbReference>
<evidence type="ECO:0000256" key="5">
    <source>
        <dbReference type="ARBA" id="ARBA00022980"/>
    </source>
</evidence>
<evidence type="ECO:0000256" key="8">
    <source>
        <dbReference type="RuleBase" id="RU003629"/>
    </source>
</evidence>
<dbReference type="GO" id="GO:0022626">
    <property type="term" value="C:cytosolic ribosome"/>
    <property type="evidence" value="ECO:0007669"/>
    <property type="project" value="UniProtKB-ARBA"/>
</dbReference>
<dbReference type="NCBIfam" id="TIGR01012">
    <property type="entry name" value="uS2_euk_arch"/>
    <property type="match status" value="1"/>
</dbReference>
<comment type="caution">
    <text evidence="11">The sequence shown here is derived from an EMBL/GenBank/DDBJ whole genome shotgun (WGS) entry which is preliminary data.</text>
</comment>
<comment type="subcellular location">
    <subcellularLocation>
        <location evidence="1">Cytoplasm</location>
    </subcellularLocation>
</comment>
<dbReference type="Pfam" id="PF00318">
    <property type="entry name" value="Ribosomal_S2"/>
    <property type="match status" value="1"/>
</dbReference>
<keyword evidence="6 8" id="KW-0687">Ribonucleoprotein</keyword>
<feature type="region of interest" description="Disordered" evidence="10">
    <location>
        <begin position="346"/>
        <end position="366"/>
    </location>
</feature>
<dbReference type="Gene3D" id="3.40.50.10490">
    <property type="entry name" value="Glucose-6-phosphate isomerase like protein, domain 1"/>
    <property type="match status" value="1"/>
</dbReference>
<name>A0AA36CDT9_9BILA</name>
<feature type="compositionally biased region" description="Basic residues" evidence="10">
    <location>
        <begin position="357"/>
        <end position="366"/>
    </location>
</feature>
<dbReference type="PANTHER" id="PTHR11489">
    <property type="entry name" value="40S RIBOSOMAL PROTEIN SA"/>
    <property type="match status" value="1"/>
</dbReference>
<dbReference type="HAMAP" id="MF_03015">
    <property type="entry name" value="Ribosomal_S2_euk"/>
    <property type="match status" value="1"/>
</dbReference>
<dbReference type="PROSITE" id="PS00054">
    <property type="entry name" value="RIBOSOMAL_S11"/>
    <property type="match status" value="1"/>
</dbReference>
<proteinExistence type="inferred from homology"/>
<dbReference type="Gene3D" id="3.30.420.80">
    <property type="entry name" value="Ribosomal protein S11"/>
    <property type="match status" value="1"/>
</dbReference>
<keyword evidence="5 8" id="KW-0689">Ribosomal protein</keyword>
<evidence type="ECO:0000256" key="1">
    <source>
        <dbReference type="ARBA" id="ARBA00004496"/>
    </source>
</evidence>
<dbReference type="InterPro" id="IPR023591">
    <property type="entry name" value="Ribosomal_uS2_flav_dom_sf"/>
</dbReference>
<dbReference type="PROSITE" id="PS00963">
    <property type="entry name" value="RIBOSOMAL_S2_2"/>
    <property type="match status" value="1"/>
</dbReference>
<evidence type="ECO:0000256" key="3">
    <source>
        <dbReference type="ARBA" id="ARBA00006242"/>
    </source>
</evidence>
<evidence type="ECO:0000256" key="10">
    <source>
        <dbReference type="SAM" id="MobiDB-lite"/>
    </source>
</evidence>
<comment type="similarity">
    <text evidence="2 8">Belongs to the universal ribosomal protein uS11 family.</text>
</comment>